<name>A0ABS4TKK8_9PSEU</name>
<evidence type="ECO:0000256" key="1">
    <source>
        <dbReference type="SAM" id="Phobius"/>
    </source>
</evidence>
<reference evidence="2 3" key="1">
    <citation type="submission" date="2021-03" db="EMBL/GenBank/DDBJ databases">
        <title>Sequencing the genomes of 1000 actinobacteria strains.</title>
        <authorList>
            <person name="Klenk H.-P."/>
        </authorList>
    </citation>
    <scope>NUCLEOTIDE SEQUENCE [LARGE SCALE GENOMIC DNA]</scope>
    <source>
        <strain evidence="2 3">DSM 46670</strain>
    </source>
</reference>
<keyword evidence="1" id="KW-0812">Transmembrane</keyword>
<organism evidence="2 3">
    <name type="scientific">Kibdelosporangium banguiense</name>
    <dbReference type="NCBI Taxonomy" id="1365924"/>
    <lineage>
        <taxon>Bacteria</taxon>
        <taxon>Bacillati</taxon>
        <taxon>Actinomycetota</taxon>
        <taxon>Actinomycetes</taxon>
        <taxon>Pseudonocardiales</taxon>
        <taxon>Pseudonocardiaceae</taxon>
        <taxon>Kibdelosporangium</taxon>
    </lineage>
</organism>
<feature type="transmembrane region" description="Helical" evidence="1">
    <location>
        <begin position="89"/>
        <end position="109"/>
    </location>
</feature>
<proteinExistence type="predicted"/>
<keyword evidence="3" id="KW-1185">Reference proteome</keyword>
<keyword evidence="1" id="KW-1133">Transmembrane helix</keyword>
<accession>A0ABS4TKK8</accession>
<dbReference type="EMBL" id="JAGINW010000001">
    <property type="protein sequence ID" value="MBP2324961.1"/>
    <property type="molecule type" value="Genomic_DNA"/>
</dbReference>
<sequence length="120" mass="12540">MPIEHDDAVRRFADACRLGAVTELQAALHSDAVAVCDSDGQVPVPGVVYGAEDVAQLVVVLLCGRPGTELTIEAVNGRAGLALRRAGQAVVVVGVRTIGAGIVILWIVLNPAKLRGWHRA</sequence>
<keyword evidence="1" id="KW-0472">Membrane</keyword>
<gene>
    <name evidence="2" type="ORF">JOF56_005346</name>
</gene>
<dbReference type="InterPro" id="IPR052704">
    <property type="entry name" value="ECF_Sigma-70_Domain"/>
</dbReference>
<dbReference type="PANTHER" id="PTHR30173:SF43">
    <property type="entry name" value="ECF RNA POLYMERASE SIGMA FACTOR SIGI-RELATED"/>
    <property type="match status" value="1"/>
</dbReference>
<evidence type="ECO:0000313" key="2">
    <source>
        <dbReference type="EMBL" id="MBP2324961.1"/>
    </source>
</evidence>
<evidence type="ECO:0000313" key="3">
    <source>
        <dbReference type="Proteomes" id="UP001519332"/>
    </source>
</evidence>
<protein>
    <submittedName>
        <fullName evidence="2">RNA polymerase sigma-70 factor (ECF subfamily)</fullName>
    </submittedName>
</protein>
<dbReference type="PANTHER" id="PTHR30173">
    <property type="entry name" value="SIGMA 19 FACTOR"/>
    <property type="match status" value="1"/>
</dbReference>
<dbReference type="Proteomes" id="UP001519332">
    <property type="component" value="Unassembled WGS sequence"/>
</dbReference>
<comment type="caution">
    <text evidence="2">The sequence shown here is derived from an EMBL/GenBank/DDBJ whole genome shotgun (WGS) entry which is preliminary data.</text>
</comment>
<dbReference type="RefSeq" id="WP_209642220.1">
    <property type="nucleotide sequence ID" value="NZ_JAGINW010000001.1"/>
</dbReference>